<reference evidence="4 5" key="1">
    <citation type="submission" date="2019-07" db="EMBL/GenBank/DDBJ databases">
        <title>Finished genome of Venturia effusa.</title>
        <authorList>
            <person name="Young C.A."/>
            <person name="Cox M.P."/>
            <person name="Ganley A.R.D."/>
            <person name="David W.J."/>
        </authorList>
    </citation>
    <scope>NUCLEOTIDE SEQUENCE [LARGE SCALE GENOMIC DNA]</scope>
    <source>
        <strain evidence="5">albino</strain>
    </source>
</reference>
<feature type="compositionally biased region" description="Pro residues" evidence="1">
    <location>
        <begin position="267"/>
        <end position="283"/>
    </location>
</feature>
<gene>
    <name evidence="4" type="ORF">FKW77_009924</name>
</gene>
<dbReference type="AlphaFoldDB" id="A0A517L680"/>
<keyword evidence="5" id="KW-1185">Reference proteome</keyword>
<dbReference type="Gene3D" id="1.20.58.340">
    <property type="entry name" value="Magnesium transport protein CorA, transmembrane region"/>
    <property type="match status" value="1"/>
</dbReference>
<evidence type="ECO:0000313" key="4">
    <source>
        <dbReference type="EMBL" id="QDS71141.1"/>
    </source>
</evidence>
<organism evidence="4 5">
    <name type="scientific">Venturia effusa</name>
    <dbReference type="NCBI Taxonomy" id="50376"/>
    <lineage>
        <taxon>Eukaryota</taxon>
        <taxon>Fungi</taxon>
        <taxon>Dikarya</taxon>
        <taxon>Ascomycota</taxon>
        <taxon>Pezizomycotina</taxon>
        <taxon>Dothideomycetes</taxon>
        <taxon>Pleosporomycetidae</taxon>
        <taxon>Venturiales</taxon>
        <taxon>Venturiaceae</taxon>
        <taxon>Venturia</taxon>
    </lineage>
</organism>
<keyword evidence="2" id="KW-1133">Transmembrane helix</keyword>
<accession>A0A517L680</accession>
<dbReference type="EMBL" id="CP042189">
    <property type="protein sequence ID" value="QDS71141.1"/>
    <property type="molecule type" value="Genomic_DNA"/>
</dbReference>
<dbReference type="Pfam" id="PF26616">
    <property type="entry name" value="CorA-like"/>
    <property type="match status" value="1"/>
</dbReference>
<evidence type="ECO:0000259" key="3">
    <source>
        <dbReference type="Pfam" id="PF26616"/>
    </source>
</evidence>
<evidence type="ECO:0000313" key="5">
    <source>
        <dbReference type="Proteomes" id="UP000316270"/>
    </source>
</evidence>
<keyword evidence="2" id="KW-0812">Transmembrane</keyword>
<evidence type="ECO:0000256" key="2">
    <source>
        <dbReference type="SAM" id="Phobius"/>
    </source>
</evidence>
<proteinExistence type="predicted"/>
<feature type="region of interest" description="Disordered" evidence="1">
    <location>
        <begin position="245"/>
        <end position="292"/>
    </location>
</feature>
<dbReference type="InterPro" id="IPR058257">
    <property type="entry name" value="CorA-like_dom"/>
</dbReference>
<keyword evidence="2" id="KW-0472">Membrane</keyword>
<dbReference type="OrthoDB" id="5396681at2759"/>
<name>A0A517L680_9PEZI</name>
<feature type="transmembrane region" description="Helical" evidence="2">
    <location>
        <begin position="481"/>
        <end position="500"/>
    </location>
</feature>
<feature type="transmembrane region" description="Helical" evidence="2">
    <location>
        <begin position="436"/>
        <end position="461"/>
    </location>
</feature>
<dbReference type="STRING" id="50376.A0A517L680"/>
<feature type="domain" description="CorA-like transporter" evidence="3">
    <location>
        <begin position="27"/>
        <end position="226"/>
    </location>
</feature>
<protein>
    <recommendedName>
        <fullName evidence="3">CorA-like transporter domain-containing protein</fullName>
    </recommendedName>
</protein>
<sequence length="521" mass="59747">MSSSFSVIGWGIAYHEAEYPLQSPWIKSRLDNYAEIREHFQIDHADQTEEPLCRLIFIWGRSSRDVLFTSSKMFLLTLTYLQALPAYLDHLFPFGNQQYPRDPYFSGFRCEDRFSDAVRGPTISELGRSGCDIRMCYTLKSAERTNKSSPATWSIRQTSIYHSFDVKTGRSTWIVVKGDDLIKQRLQQVTNSIENNRNALCDWAGQNWRWYLNHLEERVQMETRHAASVLIGDADAEQPKIRLLRSDTGVRDCSPQGLRDVSATRNSPPPPYPLRSPPQLPGPRPHEKPKDNLGFGIKQVQMVQCVQDKAGEALLVIESNANVIAELREYYSSVVASQGWPNELRHDCAGDLARFDKSAETAEKDLRRQFRRAETLRSFLEDRKALLNGILESNQQNQAQQSANKMQNMTEGMQILTEEMHALAFKTQREAVSMKIITLVTLFFLPATFIASLMNTTIVQWKSDEQTGETSQVFQWLALKFFLYTVLPLTASTFCAWFVVQKRFDRKARLQGRDLSSMEKV</sequence>
<evidence type="ECO:0000256" key="1">
    <source>
        <dbReference type="SAM" id="MobiDB-lite"/>
    </source>
</evidence>
<dbReference type="Proteomes" id="UP000316270">
    <property type="component" value="Chromosome 5"/>
</dbReference>